<name>A0AAD4E1T4_9AGAM</name>
<dbReference type="Gene3D" id="3.80.10.10">
    <property type="entry name" value="Ribonuclease Inhibitor"/>
    <property type="match status" value="1"/>
</dbReference>
<evidence type="ECO:0000313" key="3">
    <source>
        <dbReference type="Proteomes" id="UP001195769"/>
    </source>
</evidence>
<dbReference type="RefSeq" id="XP_041223252.1">
    <property type="nucleotide sequence ID" value="XM_041370372.1"/>
</dbReference>
<dbReference type="Pfam" id="PF12937">
    <property type="entry name" value="F-box-like"/>
    <property type="match status" value="1"/>
</dbReference>
<keyword evidence="3" id="KW-1185">Reference proteome</keyword>
<reference evidence="2" key="1">
    <citation type="journal article" date="2020" name="New Phytol.">
        <title>Comparative genomics reveals dynamic genome evolution in host specialist ectomycorrhizal fungi.</title>
        <authorList>
            <person name="Lofgren L.A."/>
            <person name="Nguyen N.H."/>
            <person name="Vilgalys R."/>
            <person name="Ruytinx J."/>
            <person name="Liao H.L."/>
            <person name="Branco S."/>
            <person name="Kuo A."/>
            <person name="LaButti K."/>
            <person name="Lipzen A."/>
            <person name="Andreopoulos W."/>
            <person name="Pangilinan J."/>
            <person name="Riley R."/>
            <person name="Hundley H."/>
            <person name="Na H."/>
            <person name="Barry K."/>
            <person name="Grigoriev I.V."/>
            <person name="Stajich J.E."/>
            <person name="Kennedy P.G."/>
        </authorList>
    </citation>
    <scope>NUCLEOTIDE SEQUENCE</scope>
    <source>
        <strain evidence="2">FC203</strain>
    </source>
</reference>
<protein>
    <recommendedName>
        <fullName evidence="1">F-box domain-containing protein</fullName>
    </recommendedName>
</protein>
<dbReference type="EMBL" id="JABBWK010000044">
    <property type="protein sequence ID" value="KAG1897676.1"/>
    <property type="molecule type" value="Genomic_DNA"/>
</dbReference>
<dbReference type="InterPro" id="IPR001810">
    <property type="entry name" value="F-box_dom"/>
</dbReference>
<sequence length="347" mass="39448">MQTIESNAASSEGSSHNALHSTICRFPTEILCQIFLYCMPEDEEWKLTPEPDPSLAPMLLTTICRRWRDVVVDMPSLWRKLRMEVDGDWQKRAFCYESYLKQSQGRQSLTLEIHDADWMVPRSLLQPYVDQISNLSIELFRGADSCPVVAADFGGLQELSIYNCGTAGAIAHSVAQLPPNTHSLKLTNVWLTKSEVSSFDPLAWASLTSLEIMVGGLNLIPCLLRLCPNLSSLTMMGTFTGEIETSETLEHTKLQSLRLYSASHFNTHENPSRIFELFDAVTLPNLREVEVCNIGRWPHEEFKELLERSQCPLERLNFGSFVIRKKEELAEYVTLLPSLKISMYPHY</sequence>
<feature type="domain" description="F-box" evidence="1">
    <location>
        <begin position="24"/>
        <end position="82"/>
    </location>
</feature>
<dbReference type="PANTHER" id="PTHR38926:SF72">
    <property type="entry name" value="IM:7136021-RELATED"/>
    <property type="match status" value="1"/>
</dbReference>
<dbReference type="InterPro" id="IPR032675">
    <property type="entry name" value="LRR_dom_sf"/>
</dbReference>
<organism evidence="2 3">
    <name type="scientific">Suillus fuscotomentosus</name>
    <dbReference type="NCBI Taxonomy" id="1912939"/>
    <lineage>
        <taxon>Eukaryota</taxon>
        <taxon>Fungi</taxon>
        <taxon>Dikarya</taxon>
        <taxon>Basidiomycota</taxon>
        <taxon>Agaricomycotina</taxon>
        <taxon>Agaricomycetes</taxon>
        <taxon>Agaricomycetidae</taxon>
        <taxon>Boletales</taxon>
        <taxon>Suillineae</taxon>
        <taxon>Suillaceae</taxon>
        <taxon>Suillus</taxon>
    </lineage>
</organism>
<dbReference type="PANTHER" id="PTHR38926">
    <property type="entry name" value="F-BOX DOMAIN CONTAINING PROTEIN, EXPRESSED"/>
    <property type="match status" value="1"/>
</dbReference>
<accession>A0AAD4E1T4</accession>
<dbReference type="GeneID" id="64664670"/>
<gene>
    <name evidence="2" type="ORF">F5891DRAFT_1279916</name>
</gene>
<evidence type="ECO:0000313" key="2">
    <source>
        <dbReference type="EMBL" id="KAG1897676.1"/>
    </source>
</evidence>
<dbReference type="Proteomes" id="UP001195769">
    <property type="component" value="Unassembled WGS sequence"/>
</dbReference>
<dbReference type="SUPFAM" id="SSF52047">
    <property type="entry name" value="RNI-like"/>
    <property type="match status" value="1"/>
</dbReference>
<dbReference type="Gene3D" id="1.20.1280.50">
    <property type="match status" value="1"/>
</dbReference>
<proteinExistence type="predicted"/>
<dbReference type="AlphaFoldDB" id="A0AAD4E1T4"/>
<evidence type="ECO:0000259" key="1">
    <source>
        <dbReference type="Pfam" id="PF12937"/>
    </source>
</evidence>
<comment type="caution">
    <text evidence="2">The sequence shown here is derived from an EMBL/GenBank/DDBJ whole genome shotgun (WGS) entry which is preliminary data.</text>
</comment>